<dbReference type="eggNOG" id="ENOG502ZNF1">
    <property type="taxonomic scope" value="Bacteria"/>
</dbReference>
<evidence type="ECO:0000256" key="1">
    <source>
        <dbReference type="SAM" id="Phobius"/>
    </source>
</evidence>
<protein>
    <submittedName>
        <fullName evidence="2">Uncharacterized protein</fullName>
    </submittedName>
</protein>
<feature type="transmembrane region" description="Helical" evidence="1">
    <location>
        <begin position="221"/>
        <end position="238"/>
    </location>
</feature>
<evidence type="ECO:0000313" key="3">
    <source>
        <dbReference type="Proteomes" id="UP000001947"/>
    </source>
</evidence>
<proteinExistence type="predicted"/>
<dbReference type="EMBL" id="CP000282">
    <property type="protein sequence ID" value="ABD79474.1"/>
    <property type="molecule type" value="Genomic_DNA"/>
</dbReference>
<dbReference type="AlphaFoldDB" id="Q21PA5"/>
<keyword evidence="3" id="KW-1185">Reference proteome</keyword>
<dbReference type="OrthoDB" id="9818753at2"/>
<dbReference type="Proteomes" id="UP000001947">
    <property type="component" value="Chromosome"/>
</dbReference>
<keyword evidence="1" id="KW-0812">Transmembrane</keyword>
<evidence type="ECO:0000313" key="2">
    <source>
        <dbReference type="EMBL" id="ABD79474.1"/>
    </source>
</evidence>
<organism evidence="2 3">
    <name type="scientific">Saccharophagus degradans (strain 2-40 / ATCC 43961 / DSM 17024)</name>
    <dbReference type="NCBI Taxonomy" id="203122"/>
    <lineage>
        <taxon>Bacteria</taxon>
        <taxon>Pseudomonadati</taxon>
        <taxon>Pseudomonadota</taxon>
        <taxon>Gammaproteobacteria</taxon>
        <taxon>Cellvibrionales</taxon>
        <taxon>Cellvibrionaceae</taxon>
        <taxon>Saccharophagus</taxon>
    </lineage>
</organism>
<accession>Q21PA5</accession>
<keyword evidence="1" id="KW-1133">Transmembrane helix</keyword>
<dbReference type="RefSeq" id="WP_011466698.1">
    <property type="nucleotide sequence ID" value="NC_007912.1"/>
</dbReference>
<reference evidence="2 3" key="1">
    <citation type="journal article" date="2008" name="PLoS Genet.">
        <title>Complete genome sequence of the complex carbohydrate-degrading marine bacterium, Saccharophagus degradans strain 2-40 T.</title>
        <authorList>
            <person name="Weiner R.M."/>
            <person name="Taylor L.E.II."/>
            <person name="Henrissat B."/>
            <person name="Hauser L."/>
            <person name="Land M."/>
            <person name="Coutinho P.M."/>
            <person name="Rancurel C."/>
            <person name="Saunders E.H."/>
            <person name="Longmire A.G."/>
            <person name="Zhang H."/>
            <person name="Bayer E.A."/>
            <person name="Gilbert H.J."/>
            <person name="Larimer F."/>
            <person name="Zhulin I.B."/>
            <person name="Ekborg N.A."/>
            <person name="Lamed R."/>
            <person name="Richardson P.M."/>
            <person name="Borovok I."/>
            <person name="Hutcheson S."/>
        </authorList>
    </citation>
    <scope>NUCLEOTIDE SEQUENCE [LARGE SCALE GENOMIC DNA]</scope>
    <source>
        <strain evidence="3">2-40 / ATCC 43961 / DSM 17024</strain>
    </source>
</reference>
<dbReference type="STRING" id="203122.Sde_0210"/>
<gene>
    <name evidence="2" type="ordered locus">Sde_0210</name>
</gene>
<sequence>MDVTNDWLRRNLRRGLEWSDGVTKITISDSSGVEVRVYPGGQSQQSIPLLTNHGFDHIHICDLQGAGSETDWHNKRYGTLIVNLLIQAYKVIFPVEEHASIRVIGETHCTLSQNDPGVIEDCKRRSHFWSRFGLSVTHPERRKSPMSCTLANLKIVDREVYPGLNTALSLSDFRLQVHTPIFFEEDINKLNRIDVYEHEIEDLGKKRKEIREYEDSMYREYRYAAMVVSALIALGLTSIDPFNVHLIKKILIFIGTAFLSYFVILRYTPTSWVHRMPSAFSLRRAKNDREDTLKYLESKLNDVIKGDNRFLGRIYGSLKQYLSDLPKNDSFDYVTYFAGKGQVESHDPLLLTAMVLKTKEAIAELNKRRTTEEVTNDDFMFGTVASMCVSNLKFYASMLGPHFTHHINRLLAKRENNLVRISGTPNNSIAGVLALLKDDIGRILIYASDMADDTRRFGVKIYLSSGVLDFSRVWCTWKEHYFEYAIDALSVFFLRECDEDDMLISKVYFAWSLSPIDRPQLAGQNLPDFAKEISDISGSRYGDEFIESCAKKVMSKLQPDQKKVAVEPA</sequence>
<dbReference type="KEGG" id="sde:Sde_0210"/>
<dbReference type="HOGENOM" id="CLU_478874_0_0_6"/>
<feature type="transmembrane region" description="Helical" evidence="1">
    <location>
        <begin position="250"/>
        <end position="268"/>
    </location>
</feature>
<dbReference type="GeneID" id="98611917"/>
<keyword evidence="1" id="KW-0472">Membrane</keyword>
<name>Q21PA5_SACD2</name>